<comment type="caution">
    <text evidence="1">The sequence shown here is derived from an EMBL/GenBank/DDBJ whole genome shotgun (WGS) entry which is preliminary data.</text>
</comment>
<dbReference type="Proteomes" id="UP000641954">
    <property type="component" value="Unassembled WGS sequence"/>
</dbReference>
<evidence type="ECO:0000313" key="1">
    <source>
        <dbReference type="EMBL" id="MBD2544538.1"/>
    </source>
</evidence>
<name>A0ABR8ECU9_9CYAN</name>
<protein>
    <submittedName>
        <fullName evidence="1">Uncharacterized protein</fullName>
    </submittedName>
</protein>
<reference evidence="1 2" key="1">
    <citation type="journal article" date="2020" name="ISME J.">
        <title>Comparative genomics reveals insights into cyanobacterial evolution and habitat adaptation.</title>
        <authorList>
            <person name="Chen M.Y."/>
            <person name="Teng W.K."/>
            <person name="Zhao L."/>
            <person name="Hu C.X."/>
            <person name="Zhou Y.K."/>
            <person name="Han B.P."/>
            <person name="Song L.R."/>
            <person name="Shu W.S."/>
        </authorList>
    </citation>
    <scope>NUCLEOTIDE SEQUENCE [LARGE SCALE GENOMIC DNA]</scope>
    <source>
        <strain evidence="1 2">FACHB-1370</strain>
    </source>
</reference>
<dbReference type="EMBL" id="JACJSK010000014">
    <property type="protein sequence ID" value="MBD2544538.1"/>
    <property type="molecule type" value="Genomic_DNA"/>
</dbReference>
<organism evidence="1 2">
    <name type="scientific">Planktothricoides raciborskii FACHB-1370</name>
    <dbReference type="NCBI Taxonomy" id="2949576"/>
    <lineage>
        <taxon>Bacteria</taxon>
        <taxon>Bacillati</taxon>
        <taxon>Cyanobacteriota</taxon>
        <taxon>Cyanophyceae</taxon>
        <taxon>Oscillatoriophycideae</taxon>
        <taxon>Oscillatoriales</taxon>
        <taxon>Oscillatoriaceae</taxon>
        <taxon>Planktothricoides</taxon>
    </lineage>
</organism>
<evidence type="ECO:0000313" key="2">
    <source>
        <dbReference type="Proteomes" id="UP000641954"/>
    </source>
</evidence>
<accession>A0ABR8ECU9</accession>
<keyword evidence="2" id="KW-1185">Reference proteome</keyword>
<proteinExistence type="predicted"/>
<sequence>MEPQRHRVIRRKEGVVRDRPLNIYPLPKYIRCPEIAIAHLIYIRCQLSSDRMND</sequence>
<gene>
    <name evidence="1" type="ORF">H6G72_11955</name>
</gene>